<dbReference type="CDD" id="cd15079">
    <property type="entry name" value="7tmA_photoreceptors_insect"/>
    <property type="match status" value="1"/>
</dbReference>
<evidence type="ECO:0000256" key="11">
    <source>
        <dbReference type="ARBA" id="ARBA00023157"/>
    </source>
</evidence>
<dbReference type="GO" id="GO:0004930">
    <property type="term" value="F:G protein-coupled receptor activity"/>
    <property type="evidence" value="ECO:0007669"/>
    <property type="project" value="UniProtKB-KW"/>
</dbReference>
<dbReference type="GO" id="GO:0009881">
    <property type="term" value="F:photoreceptor activity"/>
    <property type="evidence" value="ECO:0007669"/>
    <property type="project" value="UniProtKB-KW"/>
</dbReference>
<dbReference type="OrthoDB" id="9996086at2759"/>
<keyword evidence="2 15" id="KW-0600">Photoreceptor protein</keyword>
<keyword evidence="12 15" id="KW-0675">Receptor</keyword>
<keyword evidence="6 15" id="KW-0681">Retinal protein</keyword>
<evidence type="ECO:0000256" key="12">
    <source>
        <dbReference type="ARBA" id="ARBA00023170"/>
    </source>
</evidence>
<proteinExistence type="inferred from homology"/>
<dbReference type="PANTHER" id="PTHR24240">
    <property type="entry name" value="OPSIN"/>
    <property type="match status" value="1"/>
</dbReference>
<dbReference type="Pfam" id="PF00001">
    <property type="entry name" value="7tm_1"/>
    <property type="match status" value="1"/>
</dbReference>
<dbReference type="Proteomes" id="UP000283509">
    <property type="component" value="Unassembled WGS sequence"/>
</dbReference>
<keyword evidence="9 15" id="KW-0297">G-protein coupled receptor</keyword>
<evidence type="ECO:0000259" key="16">
    <source>
        <dbReference type="PROSITE" id="PS50262"/>
    </source>
</evidence>
<evidence type="ECO:0000256" key="2">
    <source>
        <dbReference type="ARBA" id="ARBA00022543"/>
    </source>
</evidence>
<evidence type="ECO:0000256" key="9">
    <source>
        <dbReference type="ARBA" id="ARBA00023040"/>
    </source>
</evidence>
<evidence type="ECO:0000256" key="4">
    <source>
        <dbReference type="ARBA" id="ARBA00022606"/>
    </source>
</evidence>
<reference evidence="17 18" key="2">
    <citation type="submission" date="2019-01" db="EMBL/GenBank/DDBJ databases">
        <title>The decoding of complex shrimp genome reveals the adaptation for benthos swimmer, frequently molting mechanism and breeding impact on genome.</title>
        <authorList>
            <person name="Sun Y."/>
            <person name="Gao Y."/>
            <person name="Yu Y."/>
        </authorList>
    </citation>
    <scope>NUCLEOTIDE SEQUENCE [LARGE SCALE GENOMIC DNA]</scope>
    <source>
        <tissue evidence="17">Muscle</tissue>
    </source>
</reference>
<keyword evidence="11" id="KW-1015">Disulfide bond</keyword>
<dbReference type="PRINTS" id="PR00237">
    <property type="entry name" value="GPCRRHODOPSN"/>
</dbReference>
<dbReference type="PROSITE" id="PS00237">
    <property type="entry name" value="G_PROTEIN_RECEP_F1_1"/>
    <property type="match status" value="1"/>
</dbReference>
<evidence type="ECO:0000313" key="18">
    <source>
        <dbReference type="Proteomes" id="UP000283509"/>
    </source>
</evidence>
<keyword evidence="5 15" id="KW-0812">Transmembrane</keyword>
<keyword evidence="13 15" id="KW-0807">Transducer</keyword>
<evidence type="ECO:0000256" key="10">
    <source>
        <dbReference type="ARBA" id="ARBA00023136"/>
    </source>
</evidence>
<feature type="transmembrane region" description="Helical" evidence="15">
    <location>
        <begin position="132"/>
        <end position="154"/>
    </location>
</feature>
<comment type="subcellular location">
    <subcellularLocation>
        <location evidence="1 15">Membrane</location>
        <topology evidence="1 15">Multi-pass membrane protein</topology>
    </subcellularLocation>
</comment>
<dbReference type="InterPro" id="IPR017452">
    <property type="entry name" value="GPCR_Rhodpsn_7TM"/>
</dbReference>
<evidence type="ECO:0000256" key="6">
    <source>
        <dbReference type="ARBA" id="ARBA00022925"/>
    </source>
</evidence>
<evidence type="ECO:0000256" key="7">
    <source>
        <dbReference type="ARBA" id="ARBA00022989"/>
    </source>
</evidence>
<dbReference type="InterPro" id="IPR000276">
    <property type="entry name" value="GPCR_Rhodpsn"/>
</dbReference>
<dbReference type="SUPFAM" id="SSF81321">
    <property type="entry name" value="Family A G protein-coupled receptor-like"/>
    <property type="match status" value="1"/>
</dbReference>
<feature type="transmembrane region" description="Helical" evidence="15">
    <location>
        <begin position="283"/>
        <end position="303"/>
    </location>
</feature>
<reference evidence="17 18" key="1">
    <citation type="submission" date="2018-04" db="EMBL/GenBank/DDBJ databases">
        <authorList>
            <person name="Zhang X."/>
            <person name="Yuan J."/>
            <person name="Li F."/>
            <person name="Xiang J."/>
        </authorList>
    </citation>
    <scope>NUCLEOTIDE SEQUENCE [LARGE SCALE GENOMIC DNA]</scope>
    <source>
        <tissue evidence="17">Muscle</tissue>
    </source>
</reference>
<dbReference type="Gene3D" id="1.20.1070.10">
    <property type="entry name" value="Rhodopsin 7-helix transmembrane proteins"/>
    <property type="match status" value="1"/>
</dbReference>
<evidence type="ECO:0000256" key="8">
    <source>
        <dbReference type="ARBA" id="ARBA00022991"/>
    </source>
</evidence>
<keyword evidence="18" id="KW-1185">Reference proteome</keyword>
<keyword evidence="3" id="KW-0597">Phosphoprotein</keyword>
<dbReference type="PRINTS" id="PR00238">
    <property type="entry name" value="OPSIN"/>
</dbReference>
<evidence type="ECO:0000256" key="5">
    <source>
        <dbReference type="ARBA" id="ARBA00022692"/>
    </source>
</evidence>
<dbReference type="AlphaFoldDB" id="A0A423TES9"/>
<dbReference type="EMBL" id="QCYY01001838">
    <property type="protein sequence ID" value="ROT74887.1"/>
    <property type="molecule type" value="Genomic_DNA"/>
</dbReference>
<dbReference type="InterPro" id="IPR050125">
    <property type="entry name" value="GPCR_opsins"/>
</dbReference>
<keyword evidence="8 15" id="KW-0157">Chromophore</keyword>
<dbReference type="InterPro" id="IPR001391">
    <property type="entry name" value="Opsin_lateye"/>
</dbReference>
<protein>
    <submittedName>
        <fullName evidence="17">Opsin</fullName>
    </submittedName>
</protein>
<keyword evidence="7 15" id="KW-1133">Transmembrane helix</keyword>
<evidence type="ECO:0000313" key="17">
    <source>
        <dbReference type="EMBL" id="ROT74887.1"/>
    </source>
</evidence>
<dbReference type="PROSITE" id="PS50262">
    <property type="entry name" value="G_PROTEIN_RECEP_F1_2"/>
    <property type="match status" value="1"/>
</dbReference>
<dbReference type="PROSITE" id="PS00238">
    <property type="entry name" value="OPSIN"/>
    <property type="match status" value="1"/>
</dbReference>
<feature type="domain" description="G-protein coupled receptors family 1 profile" evidence="16">
    <location>
        <begin position="75"/>
        <end position="338"/>
    </location>
</feature>
<gene>
    <name evidence="17" type="ORF">C7M84_006600</name>
</gene>
<feature type="transmembrane region" description="Helical" evidence="15">
    <location>
        <begin position="95"/>
        <end position="117"/>
    </location>
</feature>
<dbReference type="GO" id="GO:0007602">
    <property type="term" value="P:phototransduction"/>
    <property type="evidence" value="ECO:0007669"/>
    <property type="project" value="UniProtKB-KW"/>
</dbReference>
<feature type="transmembrane region" description="Helical" evidence="15">
    <location>
        <begin position="223"/>
        <end position="246"/>
    </location>
</feature>
<evidence type="ECO:0000256" key="14">
    <source>
        <dbReference type="ARBA" id="ARBA00023305"/>
    </source>
</evidence>
<dbReference type="InterPro" id="IPR001760">
    <property type="entry name" value="Opsin"/>
</dbReference>
<sequence length="381" mass="42992">MANQPVAAALFGERDSFDAGKYTNPYGNYTVVDTVTEDMLHLIDPHWYQFPPLNPLWYSLVGFFNFVSAVLAISGNFTVMYIFSTTKSLRTPSNYYVVNLALSDFILMFCMCPPLIINSYHQTWVFGPMACWVYAAIGSLTGCCSIWTMIAITLDRYNVIVKGIGGKPLTSGRAMINILFCWVTAAFWTFVPFFGWGRYVPEGNMTACGTDYFSKDINNMSYLYLYTVWCWPVPLSIIVYSYFFIVKAVSEHEKQMKEQAARMGVKSLRGDKDSQKKSNDCKLAKIALMTVALWFMAWTPYAIINMAGFNYPSIVTPLFSIWGSVFAKANTVYNPIVYAISHPKYKSALYEKMPWLRCQGEVADDDSKSSASNATCAEDKA</sequence>
<accession>A0A423TES9</accession>
<name>A0A423TES9_PENVA</name>
<keyword evidence="4 15" id="KW-0716">Sensory transduction</keyword>
<dbReference type="GO" id="GO:0007601">
    <property type="term" value="P:visual perception"/>
    <property type="evidence" value="ECO:0007669"/>
    <property type="project" value="UniProtKB-KW"/>
</dbReference>
<evidence type="ECO:0000256" key="1">
    <source>
        <dbReference type="ARBA" id="ARBA00004141"/>
    </source>
</evidence>
<comment type="caution">
    <text evidence="17">The sequence shown here is derived from an EMBL/GenBank/DDBJ whole genome shotgun (WGS) entry which is preliminary data.</text>
</comment>
<keyword evidence="10 15" id="KW-0472">Membrane</keyword>
<feature type="transmembrane region" description="Helical" evidence="15">
    <location>
        <begin position="174"/>
        <end position="196"/>
    </location>
</feature>
<feature type="transmembrane region" description="Helical" evidence="15">
    <location>
        <begin position="56"/>
        <end position="83"/>
    </location>
</feature>
<evidence type="ECO:0000256" key="15">
    <source>
        <dbReference type="RuleBase" id="RU004951"/>
    </source>
</evidence>
<evidence type="ECO:0000256" key="3">
    <source>
        <dbReference type="ARBA" id="ARBA00022553"/>
    </source>
</evidence>
<evidence type="ECO:0000256" key="13">
    <source>
        <dbReference type="ARBA" id="ARBA00023224"/>
    </source>
</evidence>
<dbReference type="GO" id="GO:0016020">
    <property type="term" value="C:membrane"/>
    <property type="evidence" value="ECO:0007669"/>
    <property type="project" value="UniProtKB-SubCell"/>
</dbReference>
<keyword evidence="14" id="KW-0844">Vision</keyword>
<dbReference type="PRINTS" id="PR00578">
    <property type="entry name" value="OPSINLTRLEYE"/>
</dbReference>
<dbReference type="FunFam" id="1.20.1070.10:FF:000044">
    <property type="entry name" value="Opsin, ultraviolet-sensitive"/>
    <property type="match status" value="1"/>
</dbReference>
<organism evidence="17 18">
    <name type="scientific">Penaeus vannamei</name>
    <name type="common">Whiteleg shrimp</name>
    <name type="synonym">Litopenaeus vannamei</name>
    <dbReference type="NCBI Taxonomy" id="6689"/>
    <lineage>
        <taxon>Eukaryota</taxon>
        <taxon>Metazoa</taxon>
        <taxon>Ecdysozoa</taxon>
        <taxon>Arthropoda</taxon>
        <taxon>Crustacea</taxon>
        <taxon>Multicrustacea</taxon>
        <taxon>Malacostraca</taxon>
        <taxon>Eumalacostraca</taxon>
        <taxon>Eucarida</taxon>
        <taxon>Decapoda</taxon>
        <taxon>Dendrobranchiata</taxon>
        <taxon>Penaeoidea</taxon>
        <taxon>Penaeidae</taxon>
        <taxon>Penaeus</taxon>
    </lineage>
</organism>
<comment type="similarity">
    <text evidence="15">Belongs to the G-protein coupled receptor 1 family. Opsin subfamily.</text>
</comment>
<comment type="caution">
    <text evidence="15">Lacks conserved residue(s) required for the propagation of feature annotation.</text>
</comment>
<dbReference type="InterPro" id="IPR027430">
    <property type="entry name" value="Retinal_BS"/>
</dbReference>